<dbReference type="InterPro" id="IPR010982">
    <property type="entry name" value="Lambda_DNA-bd_dom_sf"/>
</dbReference>
<dbReference type="RefSeq" id="WP_171473342.1">
    <property type="nucleotide sequence ID" value="NZ_CP053452.2"/>
</dbReference>
<dbReference type="SUPFAM" id="SSF47413">
    <property type="entry name" value="lambda repressor-like DNA-binding domains"/>
    <property type="match status" value="1"/>
</dbReference>
<dbReference type="CDD" id="cd00093">
    <property type="entry name" value="HTH_XRE"/>
    <property type="match status" value="1"/>
</dbReference>
<feature type="domain" description="HTH cro/C1-type" evidence="3">
    <location>
        <begin position="11"/>
        <end position="66"/>
    </location>
</feature>
<keyword evidence="1" id="KW-0238">DNA-binding</keyword>
<dbReference type="AlphaFoldDB" id="A0A6M5YVZ4"/>
<accession>A0A6M5YVZ4</accession>
<dbReference type="Pfam" id="PF13560">
    <property type="entry name" value="HTH_31"/>
    <property type="match status" value="1"/>
</dbReference>
<dbReference type="Proteomes" id="UP000503447">
    <property type="component" value="Chromosome"/>
</dbReference>
<evidence type="ECO:0000313" key="5">
    <source>
        <dbReference type="Proteomes" id="UP000503447"/>
    </source>
</evidence>
<dbReference type="SMART" id="SM00530">
    <property type="entry name" value="HTH_XRE"/>
    <property type="match status" value="1"/>
</dbReference>
<dbReference type="GO" id="GO:0005829">
    <property type="term" value="C:cytosol"/>
    <property type="evidence" value="ECO:0007669"/>
    <property type="project" value="TreeGrafter"/>
</dbReference>
<evidence type="ECO:0000256" key="2">
    <source>
        <dbReference type="SAM" id="MobiDB-lite"/>
    </source>
</evidence>
<dbReference type="InterPro" id="IPR050807">
    <property type="entry name" value="TransReg_Diox_bact_type"/>
</dbReference>
<dbReference type="EMBL" id="CP053452">
    <property type="protein sequence ID" value="QJW98098.1"/>
    <property type="molecule type" value="Genomic_DNA"/>
</dbReference>
<dbReference type="GO" id="GO:0003700">
    <property type="term" value="F:DNA-binding transcription factor activity"/>
    <property type="evidence" value="ECO:0007669"/>
    <property type="project" value="TreeGrafter"/>
</dbReference>
<dbReference type="Gene3D" id="1.10.260.40">
    <property type="entry name" value="lambda repressor-like DNA-binding domains"/>
    <property type="match status" value="1"/>
</dbReference>
<dbReference type="PANTHER" id="PTHR46797">
    <property type="entry name" value="HTH-TYPE TRANSCRIPTIONAL REGULATOR"/>
    <property type="match status" value="1"/>
</dbReference>
<evidence type="ECO:0000313" key="4">
    <source>
        <dbReference type="EMBL" id="QJW98098.1"/>
    </source>
</evidence>
<reference evidence="5" key="1">
    <citation type="submission" date="2020-05" db="EMBL/GenBank/DDBJ databases">
        <title>Frigoriglobus tundricola gen. nov., sp. nov., a psychrotolerant cellulolytic planctomycete of the family Gemmataceae with two divergent copies of 16S rRNA gene.</title>
        <authorList>
            <person name="Kulichevskaya I.S."/>
            <person name="Ivanova A.A."/>
            <person name="Naumoff D.G."/>
            <person name="Beletsky A.V."/>
            <person name="Rijpstra W.I.C."/>
            <person name="Sinninghe Damste J.S."/>
            <person name="Mardanov A.V."/>
            <person name="Ravin N.V."/>
            <person name="Dedysh S.N."/>
        </authorList>
    </citation>
    <scope>NUCLEOTIDE SEQUENCE [LARGE SCALE GENOMIC DNA]</scope>
    <source>
        <strain evidence="5">PL17</strain>
    </source>
</reference>
<protein>
    <recommendedName>
        <fullName evidence="3">HTH cro/C1-type domain-containing protein</fullName>
    </recommendedName>
</protein>
<keyword evidence="5" id="KW-1185">Reference proteome</keyword>
<dbReference type="KEGG" id="ftj:FTUN_5678"/>
<gene>
    <name evidence="4" type="ORF">FTUN_5678</name>
</gene>
<name>A0A6M5YVZ4_9BACT</name>
<dbReference type="PROSITE" id="PS50943">
    <property type="entry name" value="HTH_CROC1"/>
    <property type="match status" value="1"/>
</dbReference>
<dbReference type="PANTHER" id="PTHR46797:SF1">
    <property type="entry name" value="METHYLPHOSPHONATE SYNTHASE"/>
    <property type="match status" value="1"/>
</dbReference>
<sequence length="138" mass="14665">MGLSKNIAYRLRTLREASGLSQQQVAERADLSLSLIAKMEQGRKADPRASTILALAEALGVRPGQVIEDLTPPPDGFFLGKGKKGKKKKKKLLAALVGATASDSHAASNGFTVAHDAVELPPAEPTGKEPKKRKKKAK</sequence>
<dbReference type="InterPro" id="IPR001387">
    <property type="entry name" value="Cro/C1-type_HTH"/>
</dbReference>
<evidence type="ECO:0000259" key="3">
    <source>
        <dbReference type="PROSITE" id="PS50943"/>
    </source>
</evidence>
<proteinExistence type="predicted"/>
<feature type="region of interest" description="Disordered" evidence="2">
    <location>
        <begin position="112"/>
        <end position="138"/>
    </location>
</feature>
<organism evidence="4 5">
    <name type="scientific">Frigoriglobus tundricola</name>
    <dbReference type="NCBI Taxonomy" id="2774151"/>
    <lineage>
        <taxon>Bacteria</taxon>
        <taxon>Pseudomonadati</taxon>
        <taxon>Planctomycetota</taxon>
        <taxon>Planctomycetia</taxon>
        <taxon>Gemmatales</taxon>
        <taxon>Gemmataceae</taxon>
        <taxon>Frigoriglobus</taxon>
    </lineage>
</organism>
<evidence type="ECO:0000256" key="1">
    <source>
        <dbReference type="ARBA" id="ARBA00023125"/>
    </source>
</evidence>
<dbReference type="GO" id="GO:0003677">
    <property type="term" value="F:DNA binding"/>
    <property type="evidence" value="ECO:0007669"/>
    <property type="project" value="UniProtKB-KW"/>
</dbReference>